<evidence type="ECO:0000313" key="4">
    <source>
        <dbReference type="Proteomes" id="UP000001935"/>
    </source>
</evidence>
<organism evidence="3 4">
    <name type="scientific">Anaeromyxobacter dehalogenans (strain 2CP-C)</name>
    <dbReference type="NCBI Taxonomy" id="290397"/>
    <lineage>
        <taxon>Bacteria</taxon>
        <taxon>Pseudomonadati</taxon>
        <taxon>Myxococcota</taxon>
        <taxon>Myxococcia</taxon>
        <taxon>Myxococcales</taxon>
        <taxon>Cystobacterineae</taxon>
        <taxon>Anaeromyxobacteraceae</taxon>
        <taxon>Anaeromyxobacter</taxon>
    </lineage>
</organism>
<dbReference type="HOGENOM" id="CLU_2178310_0_0_7"/>
<sequence>MMSVARKLALAAALTAAVPAAAHAKPCDHDGPAVAYPAPVPAPLPAPAGWRDDRWDDRGPRRHDGWRARERAALRAEYARLDAARDRFYARWNGAPPPGKARRFERWYAHERGELDRRWDALEGYAWR</sequence>
<proteinExistence type="predicted"/>
<feature type="compositionally biased region" description="Basic and acidic residues" evidence="1">
    <location>
        <begin position="50"/>
        <end position="63"/>
    </location>
</feature>
<feature type="region of interest" description="Disordered" evidence="1">
    <location>
        <begin position="24"/>
        <end position="63"/>
    </location>
</feature>
<protein>
    <submittedName>
        <fullName evidence="3">Uncharacterized protein</fullName>
    </submittedName>
</protein>
<dbReference type="AlphaFoldDB" id="Q2IGT3"/>
<dbReference type="STRING" id="290397.Adeh_4025"/>
<reference evidence="3 4" key="1">
    <citation type="submission" date="2006-01" db="EMBL/GenBank/DDBJ databases">
        <title>Complete sequence of Anaeromyxobacter dehalogenans 2CP-C.</title>
        <authorList>
            <consortium name="US DOE Joint Genome Institute"/>
            <person name="Copeland A."/>
            <person name="Lucas S."/>
            <person name="Lapidus A."/>
            <person name="Barry K."/>
            <person name="Detter J.C."/>
            <person name="Glavina T."/>
            <person name="Hammon N."/>
            <person name="Israni S."/>
            <person name="Pitluck S."/>
            <person name="Brettin T."/>
            <person name="Bruce D."/>
            <person name="Han C."/>
            <person name="Tapia R."/>
            <person name="Gilna P."/>
            <person name="Kiss H."/>
            <person name="Schmutz J."/>
            <person name="Larimer F."/>
            <person name="Land M."/>
            <person name="Kyrpides N."/>
            <person name="Anderson I."/>
            <person name="Sanford R.A."/>
            <person name="Ritalahti K.M."/>
            <person name="Thomas H.S."/>
            <person name="Kirby J.R."/>
            <person name="Zhulin I.B."/>
            <person name="Loeffler F.E."/>
            <person name="Richardson P."/>
        </authorList>
    </citation>
    <scope>NUCLEOTIDE SEQUENCE [LARGE SCALE GENOMIC DNA]</scope>
    <source>
        <strain evidence="3 4">2CP-C</strain>
    </source>
</reference>
<feature type="signal peptide" evidence="2">
    <location>
        <begin position="1"/>
        <end position="24"/>
    </location>
</feature>
<dbReference type="EMBL" id="CP000251">
    <property type="protein sequence ID" value="ABC83789.1"/>
    <property type="molecule type" value="Genomic_DNA"/>
</dbReference>
<evidence type="ECO:0000256" key="1">
    <source>
        <dbReference type="SAM" id="MobiDB-lite"/>
    </source>
</evidence>
<keyword evidence="2" id="KW-0732">Signal</keyword>
<name>Q2IGT3_ANADE</name>
<feature type="chain" id="PRO_5004210054" evidence="2">
    <location>
        <begin position="25"/>
        <end position="128"/>
    </location>
</feature>
<dbReference type="KEGG" id="ade:Adeh_4025"/>
<evidence type="ECO:0000256" key="2">
    <source>
        <dbReference type="SAM" id="SignalP"/>
    </source>
</evidence>
<gene>
    <name evidence="3" type="ordered locus">Adeh_4025</name>
</gene>
<evidence type="ECO:0000313" key="3">
    <source>
        <dbReference type="EMBL" id="ABC83789.1"/>
    </source>
</evidence>
<dbReference type="OrthoDB" id="9980869at2"/>
<accession>Q2IGT3</accession>
<dbReference type="Proteomes" id="UP000001935">
    <property type="component" value="Chromosome"/>
</dbReference>